<evidence type="ECO:0000256" key="1">
    <source>
        <dbReference type="ARBA" id="ARBA00022737"/>
    </source>
</evidence>
<dbReference type="SMART" id="SM00033">
    <property type="entry name" value="CH"/>
    <property type="match status" value="1"/>
</dbReference>
<dbReference type="EMBL" id="ASPP01011916">
    <property type="protein sequence ID" value="ETO21124.1"/>
    <property type="molecule type" value="Genomic_DNA"/>
</dbReference>
<dbReference type="PANTHER" id="PTHR19961:SF18">
    <property type="entry name" value="FI19014P1"/>
    <property type="match status" value="1"/>
</dbReference>
<reference evidence="4 5" key="1">
    <citation type="journal article" date="2013" name="Curr. Biol.">
        <title>The Genome of the Foraminiferan Reticulomyxa filosa.</title>
        <authorList>
            <person name="Glockner G."/>
            <person name="Hulsmann N."/>
            <person name="Schleicher M."/>
            <person name="Noegel A.A."/>
            <person name="Eichinger L."/>
            <person name="Gallinger C."/>
            <person name="Pawlowski J."/>
            <person name="Sierra R."/>
            <person name="Euteneuer U."/>
            <person name="Pillet L."/>
            <person name="Moustafa A."/>
            <person name="Platzer M."/>
            <person name="Groth M."/>
            <person name="Szafranski K."/>
            <person name="Schliwa M."/>
        </authorList>
    </citation>
    <scope>NUCLEOTIDE SEQUENCE [LARGE SCALE GENOMIC DNA]</scope>
</reference>
<dbReference type="GO" id="GO:0051639">
    <property type="term" value="P:actin filament network formation"/>
    <property type="evidence" value="ECO:0007669"/>
    <property type="project" value="TreeGrafter"/>
</dbReference>
<name>X6N5U0_RETFI</name>
<dbReference type="InterPro" id="IPR036872">
    <property type="entry name" value="CH_dom_sf"/>
</dbReference>
<evidence type="ECO:0000259" key="3">
    <source>
        <dbReference type="PROSITE" id="PS50021"/>
    </source>
</evidence>
<dbReference type="CDD" id="cd21220">
    <property type="entry name" value="CH_PLS_FIM_rpt4"/>
    <property type="match status" value="1"/>
</dbReference>
<proteinExistence type="predicted"/>
<dbReference type="PANTHER" id="PTHR19961">
    <property type="entry name" value="FIMBRIN/PLASTIN"/>
    <property type="match status" value="1"/>
</dbReference>
<dbReference type="GO" id="GO:0005737">
    <property type="term" value="C:cytoplasm"/>
    <property type="evidence" value="ECO:0007669"/>
    <property type="project" value="TreeGrafter"/>
</dbReference>
<dbReference type="AlphaFoldDB" id="X6N5U0"/>
<dbReference type="PROSITE" id="PS50021">
    <property type="entry name" value="CH"/>
    <property type="match status" value="1"/>
</dbReference>
<comment type="caution">
    <text evidence="4">The sequence shown here is derived from an EMBL/GenBank/DDBJ whole genome shotgun (WGS) entry which is preliminary data.</text>
</comment>
<dbReference type="GO" id="GO:0005884">
    <property type="term" value="C:actin filament"/>
    <property type="evidence" value="ECO:0007669"/>
    <property type="project" value="TreeGrafter"/>
</dbReference>
<keyword evidence="2" id="KW-0009">Actin-binding</keyword>
<keyword evidence="5" id="KW-1185">Reference proteome</keyword>
<dbReference type="GO" id="GO:0051015">
    <property type="term" value="F:actin filament binding"/>
    <property type="evidence" value="ECO:0007669"/>
    <property type="project" value="InterPro"/>
</dbReference>
<evidence type="ECO:0000313" key="4">
    <source>
        <dbReference type="EMBL" id="ETO21124.1"/>
    </source>
</evidence>
<dbReference type="InterPro" id="IPR039959">
    <property type="entry name" value="Fimbrin/Plastin"/>
</dbReference>
<dbReference type="OrthoDB" id="9826099at2759"/>
<dbReference type="Gene3D" id="1.10.418.10">
    <property type="entry name" value="Calponin-like domain"/>
    <property type="match status" value="2"/>
</dbReference>
<dbReference type="SUPFAM" id="SSF47576">
    <property type="entry name" value="Calponin-homology domain, CH-domain"/>
    <property type="match status" value="1"/>
</dbReference>
<sequence>MDAATGLNLKMVNAGGQDLHDGNQKIIHSLLWQVMRYQAMKTLSSLSFDGRQVEEKDILDWCNQTLLQIDPSARRSELIQGFKDRHLTTCIFYIELLKVILPGAVKDDIVFWDVVPLQDLRKREDDEEMYRKRLANAKYAMTLARREGAELFVLPEDLIALETKAVLSVMAALMTVSYQEKQVQRKQGKKDVFS</sequence>
<organism evidence="4 5">
    <name type="scientific">Reticulomyxa filosa</name>
    <dbReference type="NCBI Taxonomy" id="46433"/>
    <lineage>
        <taxon>Eukaryota</taxon>
        <taxon>Sar</taxon>
        <taxon>Rhizaria</taxon>
        <taxon>Retaria</taxon>
        <taxon>Foraminifera</taxon>
        <taxon>Monothalamids</taxon>
        <taxon>Reticulomyxidae</taxon>
        <taxon>Reticulomyxa</taxon>
    </lineage>
</organism>
<accession>X6N5U0</accession>
<dbReference type="Proteomes" id="UP000023152">
    <property type="component" value="Unassembled WGS sequence"/>
</dbReference>
<protein>
    <recommendedName>
        <fullName evidence="3">Calponin-homology (CH) domain-containing protein</fullName>
    </recommendedName>
</protein>
<evidence type="ECO:0000313" key="5">
    <source>
        <dbReference type="Proteomes" id="UP000023152"/>
    </source>
</evidence>
<dbReference type="GO" id="GO:0051017">
    <property type="term" value="P:actin filament bundle assembly"/>
    <property type="evidence" value="ECO:0007669"/>
    <property type="project" value="InterPro"/>
</dbReference>
<gene>
    <name evidence="4" type="ORF">RFI_16078</name>
</gene>
<dbReference type="InterPro" id="IPR001715">
    <property type="entry name" value="CH_dom"/>
</dbReference>
<evidence type="ECO:0000256" key="2">
    <source>
        <dbReference type="ARBA" id="ARBA00023203"/>
    </source>
</evidence>
<keyword evidence="1" id="KW-0677">Repeat</keyword>
<dbReference type="GO" id="GO:0032432">
    <property type="term" value="C:actin filament bundle"/>
    <property type="evidence" value="ECO:0007669"/>
    <property type="project" value="TreeGrafter"/>
</dbReference>
<feature type="domain" description="Calponin-homology (CH)" evidence="3">
    <location>
        <begin position="52"/>
        <end position="178"/>
    </location>
</feature>
<dbReference type="Pfam" id="PF00307">
    <property type="entry name" value="CH"/>
    <property type="match status" value="1"/>
</dbReference>